<keyword evidence="7 8" id="KW-0456">Lyase</keyword>
<keyword evidence="5 8" id="KW-0408">Iron</keyword>
<dbReference type="InterPro" id="IPR024924">
    <property type="entry name" value="7-CO-7-deazaguanine_synth-like"/>
</dbReference>
<comment type="subunit">
    <text evidence="8">Homodimer.</text>
</comment>
<dbReference type="EMBL" id="AP019860">
    <property type="protein sequence ID" value="BBM82616.1"/>
    <property type="molecule type" value="Genomic_DNA"/>
</dbReference>
<dbReference type="AlphaFoldDB" id="A0A5S9IJJ2"/>
<feature type="binding site" evidence="8">
    <location>
        <position position="36"/>
    </location>
    <ligand>
        <name>[4Fe-4S] cluster</name>
        <dbReference type="ChEBI" id="CHEBI:49883"/>
        <note>4Fe-4S-S-AdoMet</note>
    </ligand>
</feature>
<keyword evidence="8" id="KW-0671">Queuosine biosynthesis</keyword>
<evidence type="ECO:0000313" key="10">
    <source>
        <dbReference type="EMBL" id="BBM82616.1"/>
    </source>
</evidence>
<evidence type="ECO:0000256" key="8">
    <source>
        <dbReference type="HAMAP-Rule" id="MF_00917"/>
    </source>
</evidence>
<comment type="caution">
    <text evidence="8">Lacks conserved residue(s) required for the propagation of feature annotation.</text>
</comment>
<feature type="binding site" evidence="8">
    <location>
        <position position="29"/>
    </location>
    <ligand>
        <name>[4Fe-4S] cluster</name>
        <dbReference type="ChEBI" id="CHEBI:49883"/>
        <note>4Fe-4S-S-AdoMet</note>
    </ligand>
</feature>
<dbReference type="InterPro" id="IPR007197">
    <property type="entry name" value="rSAM"/>
</dbReference>
<dbReference type="InterPro" id="IPR058240">
    <property type="entry name" value="rSAM_sf"/>
</dbReference>
<feature type="binding site" evidence="8">
    <location>
        <begin position="10"/>
        <end position="12"/>
    </location>
    <ligand>
        <name>substrate</name>
    </ligand>
</feature>
<dbReference type="GO" id="GO:0008616">
    <property type="term" value="P:tRNA queuosine(34) biosynthetic process"/>
    <property type="evidence" value="ECO:0007669"/>
    <property type="project" value="UniProtKB-UniRule"/>
</dbReference>
<feature type="binding site" evidence="8">
    <location>
        <begin position="35"/>
        <end position="37"/>
    </location>
    <ligand>
        <name>S-adenosyl-L-methionine</name>
        <dbReference type="ChEBI" id="CHEBI:59789"/>
    </ligand>
</feature>
<keyword evidence="3 8" id="KW-0479">Metal-binding</keyword>
<proteinExistence type="inferred from homology"/>
<reference evidence="10 11" key="1">
    <citation type="submission" date="2019-08" db="EMBL/GenBank/DDBJ databases">
        <title>Complete genome sequence of Candidatus Uab amorphum.</title>
        <authorList>
            <person name="Shiratori T."/>
            <person name="Suzuki S."/>
            <person name="Kakizawa Y."/>
            <person name="Ishida K."/>
        </authorList>
    </citation>
    <scope>NUCLEOTIDE SEQUENCE [LARGE SCALE GENOMIC DNA]</scope>
    <source>
        <strain evidence="10 11">SRT547</strain>
    </source>
</reference>
<dbReference type="EC" id="4.3.99.3" evidence="8"/>
<evidence type="ECO:0000313" key="11">
    <source>
        <dbReference type="Proteomes" id="UP000326354"/>
    </source>
</evidence>
<keyword evidence="1 8" id="KW-0004">4Fe-4S</keyword>
<name>A0A5S9IJJ2_UABAM</name>
<evidence type="ECO:0000256" key="4">
    <source>
        <dbReference type="ARBA" id="ARBA00022842"/>
    </source>
</evidence>
<evidence type="ECO:0000256" key="1">
    <source>
        <dbReference type="ARBA" id="ARBA00022485"/>
    </source>
</evidence>
<dbReference type="Pfam" id="PF04055">
    <property type="entry name" value="Radical_SAM"/>
    <property type="match status" value="1"/>
</dbReference>
<feature type="domain" description="Radical SAM core" evidence="9">
    <location>
        <begin position="16"/>
        <end position="224"/>
    </location>
</feature>
<dbReference type="GO" id="GO:0016840">
    <property type="term" value="F:carbon-nitrogen lyase activity"/>
    <property type="evidence" value="ECO:0007669"/>
    <property type="project" value="UniProtKB-UniRule"/>
</dbReference>
<keyword evidence="4 8" id="KW-0460">Magnesium</keyword>
<feature type="binding site" evidence="8">
    <location>
        <begin position="115"/>
        <end position="117"/>
    </location>
    <ligand>
        <name>S-adenosyl-L-methionine</name>
        <dbReference type="ChEBI" id="CHEBI:59789"/>
    </ligand>
</feature>
<feature type="binding site" evidence="8">
    <location>
        <position position="72"/>
    </location>
    <ligand>
        <name>S-adenosyl-L-methionine</name>
        <dbReference type="ChEBI" id="CHEBI:59789"/>
    </ligand>
</feature>
<keyword evidence="6 8" id="KW-0411">Iron-sulfur</keyword>
<evidence type="ECO:0000259" key="9">
    <source>
        <dbReference type="PROSITE" id="PS51918"/>
    </source>
</evidence>
<sequence>MWISEIFYTVQGEGILLGVPSVFVRTSGCNLRCAWCDTKYTSWNASGQHINVEDVLKKVMSFPCDHVVLTGGEPLLDKDITTLTHLLHQENKHITIETAATIFNEDIICDLASLSPKLSNSKPQGLSEDWIQRHEKQRLQPQIINKWIEKYDYQLKFVVSEKNDLQEILQLLESLTNVTRQNVVLMPEGTQAAALYEKSIWLTEVCKEYGFRYTPRMHIDLFGNKRGV</sequence>
<dbReference type="GO" id="GO:0000287">
    <property type="term" value="F:magnesium ion binding"/>
    <property type="evidence" value="ECO:0007669"/>
    <property type="project" value="UniProtKB-UniRule"/>
</dbReference>
<comment type="similarity">
    <text evidence="8">Belongs to the radical SAM superfamily. 7-carboxy-7-deazaguanine synthase family.</text>
</comment>
<dbReference type="PIRSF" id="PIRSF000370">
    <property type="entry name" value="QueE"/>
    <property type="match status" value="1"/>
</dbReference>
<dbReference type="OrthoDB" id="9792276at2"/>
<organism evidence="10 11">
    <name type="scientific">Uabimicrobium amorphum</name>
    <dbReference type="NCBI Taxonomy" id="2596890"/>
    <lineage>
        <taxon>Bacteria</taxon>
        <taxon>Pseudomonadati</taxon>
        <taxon>Planctomycetota</taxon>
        <taxon>Candidatus Uabimicrobiia</taxon>
        <taxon>Candidatus Uabimicrobiales</taxon>
        <taxon>Candidatus Uabimicrobiaceae</taxon>
        <taxon>Candidatus Uabimicrobium</taxon>
    </lineage>
</organism>
<dbReference type="GO" id="GO:1904047">
    <property type="term" value="F:S-adenosyl-L-methionine binding"/>
    <property type="evidence" value="ECO:0007669"/>
    <property type="project" value="UniProtKB-UniRule"/>
</dbReference>
<dbReference type="PANTHER" id="PTHR42836:SF1">
    <property type="entry name" value="7-CARBOXY-7-DEAZAGUANINE SYNTHASE"/>
    <property type="match status" value="1"/>
</dbReference>
<dbReference type="SFLD" id="SFLDS00029">
    <property type="entry name" value="Radical_SAM"/>
    <property type="match status" value="1"/>
</dbReference>
<gene>
    <name evidence="8" type="primary">queE</name>
    <name evidence="10" type="ORF">UABAM_00959</name>
</gene>
<comment type="cofactor">
    <cofactor evidence="8">
        <name>S-adenosyl-L-methionine</name>
        <dbReference type="ChEBI" id="CHEBI:59789"/>
    </cofactor>
    <text evidence="8">Binds 1 S-adenosyl-L-methionine per subunit.</text>
</comment>
<feature type="binding site" evidence="8">
    <location>
        <position position="38"/>
    </location>
    <ligand>
        <name>Mg(2+)</name>
        <dbReference type="ChEBI" id="CHEBI:18420"/>
    </ligand>
</feature>
<dbReference type="KEGG" id="uam:UABAM_00959"/>
<feature type="binding site" evidence="8">
    <location>
        <position position="25"/>
    </location>
    <ligand>
        <name>substrate</name>
    </ligand>
</feature>
<keyword evidence="2 8" id="KW-0949">S-adenosyl-L-methionine</keyword>
<dbReference type="Gene3D" id="3.20.20.70">
    <property type="entry name" value="Aldolase class I"/>
    <property type="match status" value="1"/>
</dbReference>
<evidence type="ECO:0000256" key="7">
    <source>
        <dbReference type="ARBA" id="ARBA00023239"/>
    </source>
</evidence>
<dbReference type="InterPro" id="IPR013785">
    <property type="entry name" value="Aldolase_TIM"/>
</dbReference>
<comment type="cofactor">
    <cofactor evidence="8">
        <name>Mg(2+)</name>
        <dbReference type="ChEBI" id="CHEBI:18420"/>
    </cofactor>
</comment>
<comment type="cofactor">
    <cofactor evidence="8">
        <name>[4Fe-4S] cluster</name>
        <dbReference type="ChEBI" id="CHEBI:49883"/>
    </cofactor>
    <text evidence="8">Binds 1 [4Fe-4S] cluster. The cluster is coordinated with 3 cysteines and an exchangeable S-adenosyl-L-methionine.</text>
</comment>
<dbReference type="CDD" id="cd01335">
    <property type="entry name" value="Radical_SAM"/>
    <property type="match status" value="1"/>
</dbReference>
<feature type="binding site" evidence="8">
    <location>
        <position position="33"/>
    </location>
    <ligand>
        <name>[4Fe-4S] cluster</name>
        <dbReference type="ChEBI" id="CHEBI:49883"/>
        <note>4Fe-4S-S-AdoMet</note>
    </ligand>
</feature>
<dbReference type="GO" id="GO:0051539">
    <property type="term" value="F:4 iron, 4 sulfur cluster binding"/>
    <property type="evidence" value="ECO:0007669"/>
    <property type="project" value="UniProtKB-UniRule"/>
</dbReference>
<dbReference type="PANTHER" id="PTHR42836">
    <property type="entry name" value="7-CARBOXY-7-DEAZAGUANINE SYNTHASE"/>
    <property type="match status" value="1"/>
</dbReference>
<evidence type="ECO:0000256" key="2">
    <source>
        <dbReference type="ARBA" id="ARBA00022691"/>
    </source>
</evidence>
<keyword evidence="11" id="KW-1185">Reference proteome</keyword>
<dbReference type="HAMAP" id="MF_00917">
    <property type="entry name" value="QueE"/>
    <property type="match status" value="1"/>
</dbReference>
<dbReference type="RefSeq" id="WP_151966852.1">
    <property type="nucleotide sequence ID" value="NZ_AP019860.1"/>
</dbReference>
<dbReference type="Proteomes" id="UP000326354">
    <property type="component" value="Chromosome"/>
</dbReference>
<comment type="catalytic activity">
    <reaction evidence="8">
        <text>6-carboxy-5,6,7,8-tetrahydropterin + H(+) = 7-carboxy-7-carbaguanine + NH4(+)</text>
        <dbReference type="Rhea" id="RHEA:27974"/>
        <dbReference type="ChEBI" id="CHEBI:15378"/>
        <dbReference type="ChEBI" id="CHEBI:28938"/>
        <dbReference type="ChEBI" id="CHEBI:61032"/>
        <dbReference type="ChEBI" id="CHEBI:61036"/>
        <dbReference type="EC" id="4.3.99.3"/>
    </reaction>
</comment>
<evidence type="ECO:0000256" key="6">
    <source>
        <dbReference type="ARBA" id="ARBA00023014"/>
    </source>
</evidence>
<accession>A0A5S9IJJ2</accession>
<evidence type="ECO:0000256" key="5">
    <source>
        <dbReference type="ARBA" id="ARBA00023004"/>
    </source>
</evidence>
<evidence type="ECO:0000256" key="3">
    <source>
        <dbReference type="ARBA" id="ARBA00022723"/>
    </source>
</evidence>
<dbReference type="UniPathway" id="UPA00391"/>
<feature type="binding site" evidence="8">
    <location>
        <position position="70"/>
    </location>
    <ligand>
        <name>substrate</name>
    </ligand>
</feature>
<dbReference type="PROSITE" id="PS51918">
    <property type="entry name" value="RADICAL_SAM"/>
    <property type="match status" value="1"/>
</dbReference>
<comment type="function">
    <text evidence="8">Catalyzes the complex heterocyclic radical-mediated conversion of 6-carboxy-5,6,7,8-tetrahydropterin (CPH4) to 7-carboxy-7-deazaguanine (CDG), a step common to the biosynthetic pathways of all 7-deazapurine-containing compounds.</text>
</comment>
<dbReference type="SUPFAM" id="SSF102114">
    <property type="entry name" value="Radical SAM enzymes"/>
    <property type="match status" value="1"/>
</dbReference>
<protein>
    <recommendedName>
        <fullName evidence="8">7-carboxy-7-deazaguanine synthase</fullName>
        <shortName evidence="8">CDG synthase</shortName>
        <ecNumber evidence="8">4.3.99.3</ecNumber>
    </recommendedName>
    <alternativeName>
        <fullName evidence="8">Queuosine biosynthesis protein QueE</fullName>
    </alternativeName>
</protein>
<comment type="pathway">
    <text evidence="8">Purine metabolism; 7-cyano-7-deazaguanine biosynthesis.</text>
</comment>